<feature type="domain" description="PAS" evidence="7">
    <location>
        <begin position="258"/>
        <end position="329"/>
    </location>
</feature>
<dbReference type="PROSITE" id="PS50113">
    <property type="entry name" value="PAC"/>
    <property type="match status" value="3"/>
</dbReference>
<keyword evidence="4" id="KW-0808">Transferase</keyword>
<feature type="domain" description="Histidine kinase" evidence="6">
    <location>
        <begin position="531"/>
        <end position="744"/>
    </location>
</feature>
<dbReference type="InterPro" id="IPR004358">
    <property type="entry name" value="Sig_transdc_His_kin-like_C"/>
</dbReference>
<evidence type="ECO:0000256" key="4">
    <source>
        <dbReference type="ARBA" id="ARBA00022679"/>
    </source>
</evidence>
<comment type="catalytic activity">
    <reaction evidence="1">
        <text>ATP + protein L-histidine = ADP + protein N-phospho-L-histidine.</text>
        <dbReference type="EC" id="2.7.13.3"/>
    </reaction>
</comment>
<dbReference type="InterPro" id="IPR052162">
    <property type="entry name" value="Sensor_kinase/Photoreceptor"/>
</dbReference>
<evidence type="ECO:0000313" key="9">
    <source>
        <dbReference type="EMBL" id="MET7030755.1"/>
    </source>
</evidence>
<dbReference type="EC" id="2.7.13.3" evidence="2"/>
<dbReference type="Pfam" id="PF08448">
    <property type="entry name" value="PAS_4"/>
    <property type="match status" value="3"/>
</dbReference>
<feature type="domain" description="PAC" evidence="8">
    <location>
        <begin position="333"/>
        <end position="385"/>
    </location>
</feature>
<organism evidence="9 10">
    <name type="scientific">Sediminicola luteus</name>
    <dbReference type="NCBI Taxonomy" id="319238"/>
    <lineage>
        <taxon>Bacteria</taxon>
        <taxon>Pseudomonadati</taxon>
        <taxon>Bacteroidota</taxon>
        <taxon>Flavobacteriia</taxon>
        <taxon>Flavobacteriales</taxon>
        <taxon>Flavobacteriaceae</taxon>
        <taxon>Sediminicola</taxon>
    </lineage>
</organism>
<evidence type="ECO:0000256" key="2">
    <source>
        <dbReference type="ARBA" id="ARBA00012438"/>
    </source>
</evidence>
<evidence type="ECO:0000256" key="3">
    <source>
        <dbReference type="ARBA" id="ARBA00022553"/>
    </source>
</evidence>
<dbReference type="InterPro" id="IPR005467">
    <property type="entry name" value="His_kinase_dom"/>
</dbReference>
<dbReference type="InterPro" id="IPR000700">
    <property type="entry name" value="PAS-assoc_C"/>
</dbReference>
<sequence>MLRETQVQTNNYLIKQLPGATAFVNTKFEVVHASDKWVSLFDFNPSTVFGKTLHKLFKSIDQDWQNVLDGCLLGKHSEVHLERHIDKAKNERWFKWSNIPWYDDKENVIGIILNTEDVTERIQNELQLEKLEVLFKEKSEIGKIGHWEYDAEKNELLWCNITKAIHEVPMDYVPNISNGHTFYKEGYRGETIANMVRKAVSTGEQVSGRIPLVTAKGKHIWVLAAGQPIQKNGVFIGLIGTCQDITDIVTAEAKTKESEELLRKLIDNLPLNVFIKDLESRKILVNKSECDFFGVKNPEEILGKNMFDFYSKEKAQRFRNEDLEVMNNNTPMLSIESTFTKKDGSSSTFLTSKIPLTNSEGQVTGLIGFSLDISKVKQKEQELKENEHLLRTLVDNLPLNVYIKDLESRKILVNQSECDYLGVKNPKELLGKSDFDLYDKKIAQISRNEDLKVLTSLKPIIGKETVNITKDGKATYFLTSKIPLKGLDGKANALVGFSLDISKLKQKEEELRDLINVTSLQNKKLINFAHIVSHNLRSHTANFSMLLDFLINEKDEEEKLKIVNMLTDASDNLLETLDNLNEVVAINTNVNLGKIPNHLNSKIEAVQQNLLAFLRNNNAKIINNIPDDIHIKAIPAYLDSILMNFMTNAVKYKDPNRDPIITLSIKRSQDYTVLSIADNGLGIDLKKYGGKLFGMYKTFHSNTDARGIGLYITKNQVEAMNGKIITTSEVGKGTTFNIHFHEKD</sequence>
<comment type="caution">
    <text evidence="9">The sequence shown here is derived from an EMBL/GenBank/DDBJ whole genome shotgun (WGS) entry which is preliminary data.</text>
</comment>
<name>A0ABV2U0V4_9FLAO</name>
<keyword evidence="3" id="KW-0597">Phosphoprotein</keyword>
<dbReference type="PRINTS" id="PR00344">
    <property type="entry name" value="BCTRLSENSOR"/>
</dbReference>
<evidence type="ECO:0000256" key="5">
    <source>
        <dbReference type="ARBA" id="ARBA00022777"/>
    </source>
</evidence>
<dbReference type="Pfam" id="PF02518">
    <property type="entry name" value="HATPase_c"/>
    <property type="match status" value="1"/>
</dbReference>
<feature type="domain" description="PAC" evidence="8">
    <location>
        <begin position="75"/>
        <end position="130"/>
    </location>
</feature>
<dbReference type="InterPro" id="IPR035965">
    <property type="entry name" value="PAS-like_dom_sf"/>
</dbReference>
<dbReference type="SMART" id="SM00091">
    <property type="entry name" value="PAS"/>
    <property type="match status" value="3"/>
</dbReference>
<dbReference type="SUPFAM" id="SSF55874">
    <property type="entry name" value="ATPase domain of HSP90 chaperone/DNA topoisomerase II/histidine kinase"/>
    <property type="match status" value="1"/>
</dbReference>
<dbReference type="InterPro" id="IPR003594">
    <property type="entry name" value="HATPase_dom"/>
</dbReference>
<evidence type="ECO:0000259" key="8">
    <source>
        <dbReference type="PROSITE" id="PS50113"/>
    </source>
</evidence>
<feature type="domain" description="PAC" evidence="8">
    <location>
        <begin position="461"/>
        <end position="513"/>
    </location>
</feature>
<dbReference type="RefSeq" id="WP_354619543.1">
    <property type="nucleotide sequence ID" value="NZ_JBEWYP010000011.1"/>
</dbReference>
<evidence type="ECO:0000259" key="7">
    <source>
        <dbReference type="PROSITE" id="PS50112"/>
    </source>
</evidence>
<dbReference type="CDD" id="cd00130">
    <property type="entry name" value="PAS"/>
    <property type="match status" value="1"/>
</dbReference>
<dbReference type="PANTHER" id="PTHR43304">
    <property type="entry name" value="PHYTOCHROME-LIKE PROTEIN CPH1"/>
    <property type="match status" value="1"/>
</dbReference>
<dbReference type="NCBIfam" id="TIGR00229">
    <property type="entry name" value="sensory_box"/>
    <property type="match status" value="3"/>
</dbReference>
<keyword evidence="10" id="KW-1185">Reference proteome</keyword>
<dbReference type="PROSITE" id="PS50109">
    <property type="entry name" value="HIS_KIN"/>
    <property type="match status" value="1"/>
</dbReference>
<dbReference type="SMART" id="SM00387">
    <property type="entry name" value="HATPase_c"/>
    <property type="match status" value="1"/>
</dbReference>
<gene>
    <name evidence="9" type="ORF">ABXZ32_15205</name>
</gene>
<dbReference type="Gene3D" id="3.30.565.10">
    <property type="entry name" value="Histidine kinase-like ATPase, C-terminal domain"/>
    <property type="match status" value="1"/>
</dbReference>
<accession>A0ABV2U0V4</accession>
<evidence type="ECO:0000313" key="10">
    <source>
        <dbReference type="Proteomes" id="UP001549773"/>
    </source>
</evidence>
<dbReference type="PANTHER" id="PTHR43304:SF1">
    <property type="entry name" value="PAC DOMAIN-CONTAINING PROTEIN"/>
    <property type="match status" value="1"/>
</dbReference>
<dbReference type="InterPro" id="IPR036890">
    <property type="entry name" value="HATPase_C_sf"/>
</dbReference>
<dbReference type="InterPro" id="IPR000014">
    <property type="entry name" value="PAS"/>
</dbReference>
<dbReference type="SUPFAM" id="SSF55785">
    <property type="entry name" value="PYP-like sensor domain (PAS domain)"/>
    <property type="match status" value="4"/>
</dbReference>
<dbReference type="InterPro" id="IPR013656">
    <property type="entry name" value="PAS_4"/>
</dbReference>
<dbReference type="InterPro" id="IPR001610">
    <property type="entry name" value="PAC"/>
</dbReference>
<keyword evidence="5" id="KW-0418">Kinase</keyword>
<dbReference type="SMART" id="SM00086">
    <property type="entry name" value="PAC"/>
    <property type="match status" value="4"/>
</dbReference>
<dbReference type="PROSITE" id="PS50112">
    <property type="entry name" value="PAS"/>
    <property type="match status" value="1"/>
</dbReference>
<dbReference type="Proteomes" id="UP001549773">
    <property type="component" value="Unassembled WGS sequence"/>
</dbReference>
<proteinExistence type="predicted"/>
<dbReference type="EMBL" id="JBEWYP010000011">
    <property type="protein sequence ID" value="MET7030755.1"/>
    <property type="molecule type" value="Genomic_DNA"/>
</dbReference>
<dbReference type="Gene3D" id="3.30.450.20">
    <property type="entry name" value="PAS domain"/>
    <property type="match status" value="4"/>
</dbReference>
<reference evidence="9 10" key="1">
    <citation type="submission" date="2024-07" db="EMBL/GenBank/DDBJ databases">
        <title>The genome sequence of type strain Sediminicola luteus GDMCC 1.2596T.</title>
        <authorList>
            <person name="Liu Y."/>
        </authorList>
    </citation>
    <scope>NUCLEOTIDE SEQUENCE [LARGE SCALE GENOMIC DNA]</scope>
    <source>
        <strain evidence="9 10">GDMCC 1.2596</strain>
    </source>
</reference>
<evidence type="ECO:0000259" key="6">
    <source>
        <dbReference type="PROSITE" id="PS50109"/>
    </source>
</evidence>
<dbReference type="Pfam" id="PF13426">
    <property type="entry name" value="PAS_9"/>
    <property type="match status" value="1"/>
</dbReference>
<evidence type="ECO:0000256" key="1">
    <source>
        <dbReference type="ARBA" id="ARBA00000085"/>
    </source>
</evidence>
<protein>
    <recommendedName>
        <fullName evidence="2">histidine kinase</fullName>
        <ecNumber evidence="2">2.7.13.3</ecNumber>
    </recommendedName>
</protein>